<dbReference type="EMBL" id="FMTT01000033">
    <property type="protein sequence ID" value="SCW71363.1"/>
    <property type="molecule type" value="Genomic_DNA"/>
</dbReference>
<organism evidence="1 2">
    <name type="scientific">Paenibacillus tianmuensis</name>
    <dbReference type="NCBI Taxonomy" id="624147"/>
    <lineage>
        <taxon>Bacteria</taxon>
        <taxon>Bacillati</taxon>
        <taxon>Bacillota</taxon>
        <taxon>Bacilli</taxon>
        <taxon>Bacillales</taxon>
        <taxon>Paenibacillaceae</taxon>
        <taxon>Paenibacillus</taxon>
    </lineage>
</organism>
<name>A0A1G4SQE7_9BACL</name>
<evidence type="ECO:0000313" key="1">
    <source>
        <dbReference type="EMBL" id="SCW71363.1"/>
    </source>
</evidence>
<dbReference type="AlphaFoldDB" id="A0A1G4SQE7"/>
<keyword evidence="2" id="KW-1185">Reference proteome</keyword>
<dbReference type="Proteomes" id="UP000198601">
    <property type="component" value="Unassembled WGS sequence"/>
</dbReference>
<dbReference type="STRING" id="624147.SAMN04487970_10332"/>
<proteinExistence type="predicted"/>
<accession>A0A1G4SQE7</accession>
<sequence length="70" mass="8458">MFSHTKIMTLNILTKFITMRSGVLIKKNEVTIFGMQYVWGFMNTLLKMKLFVMRYLTELDPIFLNKYNHY</sequence>
<protein>
    <submittedName>
        <fullName evidence="1">Uncharacterized protein</fullName>
    </submittedName>
</protein>
<reference evidence="2" key="1">
    <citation type="submission" date="2016-10" db="EMBL/GenBank/DDBJ databases">
        <authorList>
            <person name="Varghese N."/>
            <person name="Submissions S."/>
        </authorList>
    </citation>
    <scope>NUCLEOTIDE SEQUENCE [LARGE SCALE GENOMIC DNA]</scope>
    <source>
        <strain evidence="2">CGMCC 1.8946</strain>
    </source>
</reference>
<evidence type="ECO:0000313" key="2">
    <source>
        <dbReference type="Proteomes" id="UP000198601"/>
    </source>
</evidence>
<gene>
    <name evidence="1" type="ORF">SAMN04487970_10332</name>
</gene>